<dbReference type="Gene3D" id="1.10.490.10">
    <property type="entry name" value="Globins"/>
    <property type="match status" value="1"/>
</dbReference>
<dbReference type="Proteomes" id="UP000887574">
    <property type="component" value="Unplaced"/>
</dbReference>
<reference evidence="3" key="1">
    <citation type="submission" date="2022-11" db="UniProtKB">
        <authorList>
            <consortium name="WormBaseParasite"/>
        </authorList>
    </citation>
    <scope>IDENTIFICATION</scope>
</reference>
<evidence type="ECO:0000256" key="1">
    <source>
        <dbReference type="SAM" id="MobiDB-lite"/>
    </source>
</evidence>
<protein>
    <submittedName>
        <fullName evidence="3">Globin family profile domain-containing protein</fullName>
    </submittedName>
</protein>
<evidence type="ECO:0000313" key="2">
    <source>
        <dbReference type="Proteomes" id="UP000887574"/>
    </source>
</evidence>
<organism evidence="2 3">
    <name type="scientific">Ditylenchus dipsaci</name>
    <dbReference type="NCBI Taxonomy" id="166011"/>
    <lineage>
        <taxon>Eukaryota</taxon>
        <taxon>Metazoa</taxon>
        <taxon>Ecdysozoa</taxon>
        <taxon>Nematoda</taxon>
        <taxon>Chromadorea</taxon>
        <taxon>Rhabditida</taxon>
        <taxon>Tylenchina</taxon>
        <taxon>Tylenchomorpha</taxon>
        <taxon>Sphaerularioidea</taxon>
        <taxon>Anguinidae</taxon>
        <taxon>Anguininae</taxon>
        <taxon>Ditylenchus</taxon>
    </lineage>
</organism>
<accession>A0A915EA17</accession>
<dbReference type="GO" id="GO:0020037">
    <property type="term" value="F:heme binding"/>
    <property type="evidence" value="ECO:0007669"/>
    <property type="project" value="InterPro"/>
</dbReference>
<dbReference type="AlphaFoldDB" id="A0A915EA17"/>
<dbReference type="InterPro" id="IPR009050">
    <property type="entry name" value="Globin-like_sf"/>
</dbReference>
<evidence type="ECO:0000313" key="3">
    <source>
        <dbReference type="WBParaSite" id="jg4461"/>
    </source>
</evidence>
<dbReference type="InterPro" id="IPR012292">
    <property type="entry name" value="Globin/Proto"/>
</dbReference>
<name>A0A915EA17_9BILA</name>
<sequence length="286" mass="32859">MPVSSRFERVVKVVKLERKNSNSQDKDYGWVMEAAASGFYAARQRYRKRRSSRSGSSGGGGDGAGSSTPKVRRIISKHSGRELHLEDDQCEQLAEAFFLIPDKYYAFEKMFLKLFVHDDPQIAIVFGLQDVPEVELRRRTPFRTHVCKFQRFMTTVMDLVTKPGREEELIQIIRMVGRQHCNVKLLSFTAARWLSFKAALLATFAKNEQDKWYPSWTILISFIIMEMKDAYLAHIRHLRSNSLPHVLETYKKLELDKLEFRKKSTQTGEGDGDTISVSSLSLAAKL</sequence>
<dbReference type="GO" id="GO:0019825">
    <property type="term" value="F:oxygen binding"/>
    <property type="evidence" value="ECO:0007669"/>
    <property type="project" value="InterPro"/>
</dbReference>
<dbReference type="InterPro" id="IPR044399">
    <property type="entry name" value="Mb-like_M"/>
</dbReference>
<dbReference type="SUPFAM" id="SSF46458">
    <property type="entry name" value="Globin-like"/>
    <property type="match status" value="1"/>
</dbReference>
<keyword evidence="2" id="KW-1185">Reference proteome</keyword>
<dbReference type="CDD" id="cd01040">
    <property type="entry name" value="Mb-like"/>
    <property type="match status" value="1"/>
</dbReference>
<dbReference type="WBParaSite" id="jg4461">
    <property type="protein sequence ID" value="jg4461"/>
    <property type="gene ID" value="jg4461"/>
</dbReference>
<proteinExistence type="predicted"/>
<feature type="region of interest" description="Disordered" evidence="1">
    <location>
        <begin position="49"/>
        <end position="70"/>
    </location>
</feature>